<comment type="caution">
    <text evidence="1">The sequence shown here is derived from an EMBL/GenBank/DDBJ whole genome shotgun (WGS) entry which is preliminary data.</text>
</comment>
<evidence type="ECO:0000313" key="1">
    <source>
        <dbReference type="EMBL" id="ODA33342.1"/>
    </source>
</evidence>
<reference evidence="1 2" key="1">
    <citation type="submission" date="2016-05" db="EMBL/GenBank/DDBJ databases">
        <title>Genomic and physiological characterization of Planctopirus sp. isolated from fresh water lake.</title>
        <authorList>
            <person name="Subhash Y."/>
            <person name="Ramana C."/>
        </authorList>
    </citation>
    <scope>NUCLEOTIDE SEQUENCE [LARGE SCALE GENOMIC DNA]</scope>
    <source>
        <strain evidence="1 2">JC280</strain>
    </source>
</reference>
<sequence>MPQTMTIHTPAVLPAPLSFAESGLGIGGLRRWLSAMNARMFSGRLSVVYRRRASAIRHDSAIRSLALVDQVMTLATGISKRTRLSACTHALRLDGSLCLLSRTPLLKR</sequence>
<dbReference type="RefSeq" id="WP_013112045.1">
    <property type="nucleotide sequence ID" value="NZ_LYDR01000055.1"/>
</dbReference>
<dbReference type="OrthoDB" id="214336at2"/>
<organism evidence="1 2">
    <name type="scientific">Planctopirus hydrillae</name>
    <dbReference type="NCBI Taxonomy" id="1841610"/>
    <lineage>
        <taxon>Bacteria</taxon>
        <taxon>Pseudomonadati</taxon>
        <taxon>Planctomycetota</taxon>
        <taxon>Planctomycetia</taxon>
        <taxon>Planctomycetales</taxon>
        <taxon>Planctomycetaceae</taxon>
        <taxon>Planctopirus</taxon>
    </lineage>
</organism>
<dbReference type="Proteomes" id="UP000094828">
    <property type="component" value="Unassembled WGS sequence"/>
</dbReference>
<name>A0A1C3EJD1_9PLAN</name>
<dbReference type="EMBL" id="LYDR01000055">
    <property type="protein sequence ID" value="ODA33342.1"/>
    <property type="molecule type" value="Genomic_DNA"/>
</dbReference>
<accession>A0A1C3EJD1</accession>
<dbReference type="AlphaFoldDB" id="A0A1C3EJD1"/>
<keyword evidence="2" id="KW-1185">Reference proteome</keyword>
<evidence type="ECO:0000313" key="2">
    <source>
        <dbReference type="Proteomes" id="UP000094828"/>
    </source>
</evidence>
<gene>
    <name evidence="1" type="ORF">A6X21_18765</name>
</gene>
<protein>
    <submittedName>
        <fullName evidence="1">Uncharacterized protein</fullName>
    </submittedName>
</protein>
<proteinExistence type="predicted"/>